<accession>A0A484QS17</accession>
<dbReference type="AlphaFoldDB" id="A0A484QS17"/>
<protein>
    <submittedName>
        <fullName evidence="1">Uncharacterized protein</fullName>
    </submittedName>
</protein>
<evidence type="ECO:0000313" key="2">
    <source>
        <dbReference type="EMBL" id="VFR58421.1"/>
    </source>
</evidence>
<gene>
    <name evidence="1" type="ORF">ANK1_2813</name>
    <name evidence="2" type="ORF">ANK2_2813</name>
</gene>
<dbReference type="EMBL" id="CAADIF010000002">
    <property type="protein sequence ID" value="VFR58421.1"/>
    <property type="molecule type" value="Genomic_DNA"/>
</dbReference>
<proteinExistence type="predicted"/>
<name>A0A484QS17_9ZZZZ</name>
<reference evidence="1" key="1">
    <citation type="submission" date="2019-03" db="EMBL/GenBank/DDBJ databases">
        <authorList>
            <person name="Danneels B."/>
        </authorList>
    </citation>
    <scope>NUCLEOTIDE SEQUENCE</scope>
</reference>
<sequence>MESVLQHFLYQAGQKDAAAALHSAINDTPTPEEIARHPQLFEAVKD</sequence>
<evidence type="ECO:0000313" key="1">
    <source>
        <dbReference type="EMBL" id="VFR39700.1"/>
    </source>
</evidence>
<organism evidence="1">
    <name type="scientific">plant metagenome</name>
    <dbReference type="NCBI Taxonomy" id="1297885"/>
    <lineage>
        <taxon>unclassified sequences</taxon>
        <taxon>metagenomes</taxon>
        <taxon>organismal metagenomes</taxon>
    </lineage>
</organism>
<dbReference type="EMBL" id="CAADIA010000013">
    <property type="protein sequence ID" value="VFR39700.1"/>
    <property type="molecule type" value="Genomic_DNA"/>
</dbReference>